<feature type="binding site" evidence="6">
    <location>
        <position position="175"/>
    </location>
    <ligand>
        <name>NAD(+)</name>
        <dbReference type="ChEBI" id="CHEBI:57540"/>
    </ligand>
</feature>
<feature type="binding site" evidence="6">
    <location>
        <position position="158"/>
    </location>
    <ligand>
        <name>NAD(+)</name>
        <dbReference type="ChEBI" id="CHEBI:57540"/>
    </ligand>
</feature>
<comment type="caution">
    <text evidence="7">The sequence shown here is derived from an EMBL/GenBank/DDBJ whole genome shotgun (WGS) entry which is preliminary data.</text>
</comment>
<evidence type="ECO:0000256" key="1">
    <source>
        <dbReference type="ARBA" id="ARBA00022679"/>
    </source>
</evidence>
<gene>
    <name evidence="7" type="primary">ppNMK</name>
    <name evidence="6" type="synonym">nadK</name>
    <name evidence="7" type="ORF">NMK_0963</name>
</gene>
<keyword evidence="6" id="KW-0067">ATP-binding</keyword>
<comment type="caution">
    <text evidence="6">Lacks conserved residue(s) required for the propagation of feature annotation.</text>
</comment>
<dbReference type="EMBL" id="BDOQ01000003">
    <property type="protein sequence ID" value="GBG13416.1"/>
    <property type="molecule type" value="Genomic_DNA"/>
</dbReference>
<dbReference type="GO" id="GO:0006741">
    <property type="term" value="P:NADP+ biosynthetic process"/>
    <property type="evidence" value="ECO:0007669"/>
    <property type="project" value="UniProtKB-UniRule"/>
</dbReference>
<keyword evidence="6" id="KW-0547">Nucleotide-binding</keyword>
<dbReference type="NCBIfam" id="NF002306">
    <property type="entry name" value="PRK01231.1"/>
    <property type="match status" value="1"/>
</dbReference>
<dbReference type="InterPro" id="IPR017437">
    <property type="entry name" value="ATP-NAD_kinase_PpnK-typ_C"/>
</dbReference>
<reference evidence="7 8" key="1">
    <citation type="journal article" date="2018" name="Environ. Microbiol.">
        <title>Isolation and genomic characterization of Novimethylophilus kurashikiensis gen. nov. sp. nov., a new lanthanide-dependent methylotrophic species of Methylophilaceae.</title>
        <authorList>
            <person name="Lv H."/>
            <person name="Sahin N."/>
            <person name="Tani A."/>
        </authorList>
    </citation>
    <scope>NUCLEOTIDE SEQUENCE [LARGE SCALE GENOMIC DNA]</scope>
    <source>
        <strain evidence="7 8">La2-4</strain>
    </source>
</reference>
<feature type="binding site" evidence="6">
    <location>
        <position position="246"/>
    </location>
    <ligand>
        <name>NAD(+)</name>
        <dbReference type="ChEBI" id="CHEBI:57540"/>
    </ligand>
</feature>
<keyword evidence="1 6" id="KW-0808">Transferase</keyword>
<comment type="catalytic activity">
    <reaction evidence="5 6">
        <text>NAD(+) + ATP = ADP + NADP(+) + H(+)</text>
        <dbReference type="Rhea" id="RHEA:18629"/>
        <dbReference type="ChEBI" id="CHEBI:15378"/>
        <dbReference type="ChEBI" id="CHEBI:30616"/>
        <dbReference type="ChEBI" id="CHEBI:57540"/>
        <dbReference type="ChEBI" id="CHEBI:58349"/>
        <dbReference type="ChEBI" id="CHEBI:456216"/>
        <dbReference type="EC" id="2.7.1.23"/>
    </reaction>
</comment>
<comment type="function">
    <text evidence="6">Involved in the regulation of the intracellular balance of NAD and NADP, and is a key enzyme in the biosynthesis of NADP. Catalyzes specifically the phosphorylation on 2'-hydroxyl of the adenosine moiety of NAD to yield NADP.</text>
</comment>
<evidence type="ECO:0000256" key="2">
    <source>
        <dbReference type="ARBA" id="ARBA00022777"/>
    </source>
</evidence>
<dbReference type="SUPFAM" id="SSF111331">
    <property type="entry name" value="NAD kinase/diacylglycerol kinase-like"/>
    <property type="match status" value="1"/>
</dbReference>
<evidence type="ECO:0000313" key="8">
    <source>
        <dbReference type="Proteomes" id="UP000245081"/>
    </source>
</evidence>
<feature type="binding site" evidence="6">
    <location>
        <begin position="73"/>
        <end position="74"/>
    </location>
    <ligand>
        <name>NAD(+)</name>
        <dbReference type="ChEBI" id="CHEBI:57540"/>
    </ligand>
</feature>
<feature type="binding site" evidence="6">
    <location>
        <begin position="188"/>
        <end position="193"/>
    </location>
    <ligand>
        <name>NAD(+)</name>
        <dbReference type="ChEBI" id="CHEBI:57540"/>
    </ligand>
</feature>
<evidence type="ECO:0000256" key="5">
    <source>
        <dbReference type="ARBA" id="ARBA00047925"/>
    </source>
</evidence>
<dbReference type="Gene3D" id="2.60.200.30">
    <property type="entry name" value="Probable inorganic polyphosphate/atp-NAD kinase, domain 2"/>
    <property type="match status" value="1"/>
</dbReference>
<dbReference type="OrthoDB" id="9774737at2"/>
<feature type="active site" description="Proton acceptor" evidence="6">
    <location>
        <position position="73"/>
    </location>
</feature>
<keyword evidence="8" id="KW-1185">Reference proteome</keyword>
<comment type="similarity">
    <text evidence="6">Belongs to the NAD kinase family.</text>
</comment>
<organism evidence="7 8">
    <name type="scientific">Novimethylophilus kurashikiensis</name>
    <dbReference type="NCBI Taxonomy" id="1825523"/>
    <lineage>
        <taxon>Bacteria</taxon>
        <taxon>Pseudomonadati</taxon>
        <taxon>Pseudomonadota</taxon>
        <taxon>Betaproteobacteria</taxon>
        <taxon>Nitrosomonadales</taxon>
        <taxon>Methylophilaceae</taxon>
        <taxon>Novimethylophilus</taxon>
    </lineage>
</organism>
<dbReference type="AlphaFoldDB" id="A0A2R5F4U4"/>
<evidence type="ECO:0000256" key="4">
    <source>
        <dbReference type="ARBA" id="ARBA00023027"/>
    </source>
</evidence>
<protein>
    <recommendedName>
        <fullName evidence="6">NAD kinase</fullName>
        <ecNumber evidence="6">2.7.1.23</ecNumber>
    </recommendedName>
    <alternativeName>
        <fullName evidence="6">ATP-dependent NAD kinase</fullName>
    </alternativeName>
</protein>
<dbReference type="GO" id="GO:0005524">
    <property type="term" value="F:ATP binding"/>
    <property type="evidence" value="ECO:0007669"/>
    <property type="project" value="UniProtKB-KW"/>
</dbReference>
<dbReference type="RefSeq" id="WP_109014622.1">
    <property type="nucleotide sequence ID" value="NZ_BDOQ01000003.1"/>
</dbReference>
<keyword evidence="4 6" id="KW-0520">NAD</keyword>
<comment type="subcellular location">
    <subcellularLocation>
        <location evidence="6">Cytoplasm</location>
    </subcellularLocation>
</comment>
<dbReference type="Proteomes" id="UP000245081">
    <property type="component" value="Unassembled WGS sequence"/>
</dbReference>
<dbReference type="Pfam" id="PF01513">
    <property type="entry name" value="NAD_kinase"/>
    <property type="match status" value="1"/>
</dbReference>
<comment type="cofactor">
    <cofactor evidence="6">
        <name>a divalent metal cation</name>
        <dbReference type="ChEBI" id="CHEBI:60240"/>
    </cofactor>
</comment>
<dbReference type="HAMAP" id="MF_00361">
    <property type="entry name" value="NAD_kinase"/>
    <property type="match status" value="1"/>
</dbReference>
<sequence>MSHPFKAVTLIGKYMDPRMREYVEALAVLLNQRGIKIHIEMVTAEKLGISDIPSVAMEGVGKVSDLVIVLGGDGTMLTAARALLDDHVPLVGINRGRFGFLTDISTDGMLQAVGKILDGEYTVEQRILLGADIVRNGRVLSKGRALNDIVVSKGGQARLIELEVTIDGQYVHRQRSDGLIVSTPTGTTAYALSAGGPLLHPTLEAIALVPICPHTLSNRPFAINSNSTVEITLMRADDARVHFDGQLHAELSMGDKVIINRLNNTIPLLHPLGHSHYELLREKLHWG</sequence>
<dbReference type="InterPro" id="IPR017438">
    <property type="entry name" value="ATP-NAD_kinase_N"/>
</dbReference>
<feature type="binding site" evidence="6">
    <location>
        <begin position="147"/>
        <end position="148"/>
    </location>
    <ligand>
        <name>NAD(+)</name>
        <dbReference type="ChEBI" id="CHEBI:57540"/>
    </ligand>
</feature>
<dbReference type="GO" id="GO:0003951">
    <property type="term" value="F:NAD+ kinase activity"/>
    <property type="evidence" value="ECO:0007669"/>
    <property type="project" value="UniProtKB-UniRule"/>
</dbReference>
<dbReference type="InterPro" id="IPR002504">
    <property type="entry name" value="NADK"/>
</dbReference>
<keyword evidence="2 6" id="KW-0418">Kinase</keyword>
<accession>A0A2R5F4U4</accession>
<proteinExistence type="inferred from homology"/>
<dbReference type="GO" id="GO:0019674">
    <property type="term" value="P:NAD+ metabolic process"/>
    <property type="evidence" value="ECO:0007669"/>
    <property type="project" value="InterPro"/>
</dbReference>
<dbReference type="Gene3D" id="3.40.50.10330">
    <property type="entry name" value="Probable inorganic polyphosphate/atp-NAD kinase, domain 1"/>
    <property type="match status" value="1"/>
</dbReference>
<dbReference type="PANTHER" id="PTHR20275">
    <property type="entry name" value="NAD KINASE"/>
    <property type="match status" value="1"/>
</dbReference>
<evidence type="ECO:0000313" key="7">
    <source>
        <dbReference type="EMBL" id="GBG13416.1"/>
    </source>
</evidence>
<dbReference type="GO" id="GO:0051287">
    <property type="term" value="F:NAD binding"/>
    <property type="evidence" value="ECO:0007669"/>
    <property type="project" value="UniProtKB-ARBA"/>
</dbReference>
<evidence type="ECO:0000256" key="3">
    <source>
        <dbReference type="ARBA" id="ARBA00022857"/>
    </source>
</evidence>
<name>A0A2R5F4U4_9PROT</name>
<evidence type="ECO:0000256" key="6">
    <source>
        <dbReference type="HAMAP-Rule" id="MF_00361"/>
    </source>
</evidence>
<keyword evidence="3 6" id="KW-0521">NADP</keyword>
<dbReference type="GO" id="GO:0046872">
    <property type="term" value="F:metal ion binding"/>
    <property type="evidence" value="ECO:0007669"/>
    <property type="project" value="UniProtKB-UniRule"/>
</dbReference>
<dbReference type="EC" id="2.7.1.23" evidence="6"/>
<dbReference type="GO" id="GO:0005737">
    <property type="term" value="C:cytoplasm"/>
    <property type="evidence" value="ECO:0007669"/>
    <property type="project" value="UniProtKB-SubCell"/>
</dbReference>
<dbReference type="PANTHER" id="PTHR20275:SF0">
    <property type="entry name" value="NAD KINASE"/>
    <property type="match status" value="1"/>
</dbReference>
<dbReference type="InterPro" id="IPR016064">
    <property type="entry name" value="NAD/diacylglycerol_kinase_sf"/>
</dbReference>
<keyword evidence="6" id="KW-0963">Cytoplasm</keyword>
<dbReference type="Pfam" id="PF20143">
    <property type="entry name" value="NAD_kinase_C"/>
    <property type="match status" value="1"/>
</dbReference>
<feature type="binding site" evidence="6">
    <location>
        <position position="177"/>
    </location>
    <ligand>
        <name>NAD(+)</name>
        <dbReference type="ChEBI" id="CHEBI:57540"/>
    </ligand>
</feature>